<name>A0A8F3ED14_9CAUD</name>
<protein>
    <submittedName>
        <fullName evidence="1">Uncharacterized protein</fullName>
    </submittedName>
</protein>
<proteinExistence type="predicted"/>
<dbReference type="EMBL" id="MZ150793">
    <property type="protein sequence ID" value="QWY84915.1"/>
    <property type="molecule type" value="Genomic_DNA"/>
</dbReference>
<evidence type="ECO:0000313" key="2">
    <source>
        <dbReference type="Proteomes" id="UP000693720"/>
    </source>
</evidence>
<accession>A0A8F3ED14</accession>
<gene>
    <name evidence="1" type="primary">44</name>
    <name evidence="1" type="ORF">SEA_MSCARN_44</name>
</gene>
<sequence length="44" mass="4617">MSPDAALLARALEQMGTRRPTVVVGIAEVPATHMTALASHHPVI</sequence>
<organism evidence="1 2">
    <name type="scientific">Gordonia phage MScarn</name>
    <dbReference type="NCBI Taxonomy" id="2836043"/>
    <lineage>
        <taxon>Viruses</taxon>
        <taxon>Duplodnaviria</taxon>
        <taxon>Heunggongvirae</taxon>
        <taxon>Uroviricota</taxon>
        <taxon>Caudoviricetes</taxon>
        <taxon>Emalynvirus</taxon>
        <taxon>Emalynvirus troje</taxon>
    </lineage>
</organism>
<evidence type="ECO:0000313" key="1">
    <source>
        <dbReference type="EMBL" id="QWY84915.1"/>
    </source>
</evidence>
<reference evidence="1" key="1">
    <citation type="submission" date="2021-05" db="EMBL/GenBank/DDBJ databases">
        <authorList>
            <person name="Adair D.M."/>
            <person name="Craig L."/>
            <person name="Knudson K.J."/>
            <person name="Maasdam K.A."/>
            <person name="Marttila K.M."/>
            <person name="Meyer K.M."/>
            <person name="Olguin A."/>
            <person name="Rentschler M."/>
            <person name="Schmidt E."/>
            <person name="VanTol A.S."/>
            <person name="Blum S."/>
            <person name="Noordewier B."/>
            <person name="Tolsma S."/>
            <person name="Garlena R.A."/>
            <person name="Russell D.A."/>
            <person name="Pope W.H."/>
            <person name="Jacobs-Se D."/>
            <person name="Hatfull G.F."/>
        </authorList>
    </citation>
    <scope>NUCLEOTIDE SEQUENCE</scope>
</reference>
<dbReference type="Proteomes" id="UP000693720">
    <property type="component" value="Segment"/>
</dbReference>